<reference evidence="2" key="3">
    <citation type="submission" date="2024-02" db="EMBL/GenBank/DDBJ databases">
        <title>Comparative genomics of Cryptococcus and Kwoniella reveals pathogenesis evolution and contrasting modes of karyotype evolution via chromosome fusion or intercentromeric recombination.</title>
        <authorList>
            <person name="Coelho M.A."/>
            <person name="David-Palma M."/>
            <person name="Shea T."/>
            <person name="Bowers K."/>
            <person name="McGinley-Smith S."/>
            <person name="Mohammad A.W."/>
            <person name="Gnirke A."/>
            <person name="Yurkov A.M."/>
            <person name="Nowrousian M."/>
            <person name="Sun S."/>
            <person name="Cuomo C.A."/>
            <person name="Heitman J."/>
        </authorList>
    </citation>
    <scope>NUCLEOTIDE SEQUENCE</scope>
    <source>
        <strain evidence="2">CBS 10117</strain>
    </source>
</reference>
<organism evidence="1">
    <name type="scientific">Kwoniella dejecticola CBS 10117</name>
    <dbReference type="NCBI Taxonomy" id="1296121"/>
    <lineage>
        <taxon>Eukaryota</taxon>
        <taxon>Fungi</taxon>
        <taxon>Dikarya</taxon>
        <taxon>Basidiomycota</taxon>
        <taxon>Agaricomycotina</taxon>
        <taxon>Tremellomycetes</taxon>
        <taxon>Tremellales</taxon>
        <taxon>Cryptococcaceae</taxon>
        <taxon>Kwoniella</taxon>
    </lineage>
</organism>
<proteinExistence type="predicted"/>
<dbReference type="AlphaFoldDB" id="A0A1A6A8S8"/>
<dbReference type="KEGG" id="kdj:28966166"/>
<dbReference type="STRING" id="1296121.A0A1A6A8S8"/>
<reference evidence="1" key="1">
    <citation type="submission" date="2013-07" db="EMBL/GenBank/DDBJ databases">
        <title>The Genome Sequence of Cryptococcus dejecticola CBS10117.</title>
        <authorList>
            <consortium name="The Broad Institute Genome Sequencing Platform"/>
            <person name="Cuomo C."/>
            <person name="Litvintseva A."/>
            <person name="Chen Y."/>
            <person name="Heitman J."/>
            <person name="Sun S."/>
            <person name="Springer D."/>
            <person name="Dromer F."/>
            <person name="Young S.K."/>
            <person name="Zeng Q."/>
            <person name="Gargeya S."/>
            <person name="Fitzgerald M."/>
            <person name="Abouelleil A."/>
            <person name="Alvarado L."/>
            <person name="Berlin A.M."/>
            <person name="Chapman S.B."/>
            <person name="Dewar J."/>
            <person name="Goldberg J."/>
            <person name="Griggs A."/>
            <person name="Gujja S."/>
            <person name="Hansen M."/>
            <person name="Howarth C."/>
            <person name="Imamovic A."/>
            <person name="Larimer J."/>
            <person name="McCowan C."/>
            <person name="Murphy C."/>
            <person name="Pearson M."/>
            <person name="Priest M."/>
            <person name="Roberts A."/>
            <person name="Saif S."/>
            <person name="Shea T."/>
            <person name="Sykes S."/>
            <person name="Wortman J."/>
            <person name="Nusbaum C."/>
            <person name="Birren B."/>
        </authorList>
    </citation>
    <scope>NUCLEOTIDE SEQUENCE [LARGE SCALE GENOMIC DNA]</scope>
    <source>
        <strain evidence="1">CBS 10117</strain>
    </source>
</reference>
<sequence length="179" mass="20472">MTPDPQIDEVYQDAEAEYTLVSSDNIAFKVHRHHLFLSSVFKDMVDALDPSCTTISPTDEYMEEADTIRYFLDICHHKATALIWDTYGVFRAVISFVKNYEIHLIEPFLRLQLQKHIEGDGRARYCFILAAELADIECAARSIEKAGEMVFENNDGTNAPKKWFINEQIHDRAKLGPSG</sequence>
<protein>
    <recommendedName>
        <fullName evidence="4">BTB domain-containing protein</fullName>
    </recommendedName>
</protein>
<evidence type="ECO:0000313" key="1">
    <source>
        <dbReference type="EMBL" id="OBR86460.1"/>
    </source>
</evidence>
<dbReference type="Proteomes" id="UP000078595">
    <property type="component" value="Chromosome 3"/>
</dbReference>
<dbReference type="EMBL" id="KI894029">
    <property type="protein sequence ID" value="OBR86460.1"/>
    <property type="molecule type" value="Genomic_DNA"/>
</dbReference>
<dbReference type="VEuPathDB" id="FungiDB:I303_02467"/>
<dbReference type="RefSeq" id="XP_018264302.1">
    <property type="nucleotide sequence ID" value="XM_018405808.1"/>
</dbReference>
<evidence type="ECO:0008006" key="4">
    <source>
        <dbReference type="Google" id="ProtNLM"/>
    </source>
</evidence>
<dbReference type="GeneID" id="28966166"/>
<keyword evidence="3" id="KW-1185">Reference proteome</keyword>
<reference evidence="2" key="2">
    <citation type="submission" date="2013-07" db="EMBL/GenBank/DDBJ databases">
        <authorList>
            <consortium name="The Broad Institute Genome Sequencing Platform"/>
            <person name="Cuomo C."/>
            <person name="Litvintseva A."/>
            <person name="Chen Y."/>
            <person name="Heitman J."/>
            <person name="Sun S."/>
            <person name="Springer D."/>
            <person name="Dromer F."/>
            <person name="Young S.K."/>
            <person name="Zeng Q."/>
            <person name="Gargeya S."/>
            <person name="Fitzgerald M."/>
            <person name="Abouelleil A."/>
            <person name="Alvarado L."/>
            <person name="Berlin A.M."/>
            <person name="Chapman S.B."/>
            <person name="Dewar J."/>
            <person name="Goldberg J."/>
            <person name="Griggs A."/>
            <person name="Gujja S."/>
            <person name="Hansen M."/>
            <person name="Howarth C."/>
            <person name="Imamovic A."/>
            <person name="Larimer J."/>
            <person name="McCowan C."/>
            <person name="Murphy C."/>
            <person name="Pearson M."/>
            <person name="Priest M."/>
            <person name="Roberts A."/>
            <person name="Saif S."/>
            <person name="Shea T."/>
            <person name="Sykes S."/>
            <person name="Wortman J."/>
            <person name="Nusbaum C."/>
            <person name="Birren B."/>
        </authorList>
    </citation>
    <scope>NUCLEOTIDE SEQUENCE</scope>
    <source>
        <strain evidence="2">CBS 10117</strain>
    </source>
</reference>
<accession>A0A1A6A8S8</accession>
<evidence type="ECO:0000313" key="3">
    <source>
        <dbReference type="Proteomes" id="UP000078595"/>
    </source>
</evidence>
<dbReference type="OrthoDB" id="2574774at2759"/>
<dbReference type="EMBL" id="CP144532">
    <property type="protein sequence ID" value="WWC59890.1"/>
    <property type="molecule type" value="Genomic_DNA"/>
</dbReference>
<gene>
    <name evidence="1" type="ORF">I303_02467</name>
    <name evidence="2" type="ORF">I303_102452</name>
</gene>
<name>A0A1A6A8S8_9TREE</name>
<evidence type="ECO:0000313" key="2">
    <source>
        <dbReference type="EMBL" id="WWC59890.1"/>
    </source>
</evidence>